<keyword evidence="4" id="KW-1185">Reference proteome</keyword>
<feature type="transmembrane region" description="Helical" evidence="1">
    <location>
        <begin position="184"/>
        <end position="202"/>
    </location>
</feature>
<keyword evidence="1" id="KW-1133">Transmembrane helix</keyword>
<proteinExistence type="predicted"/>
<dbReference type="SMART" id="SM00014">
    <property type="entry name" value="acidPPc"/>
    <property type="match status" value="1"/>
</dbReference>
<protein>
    <recommendedName>
        <fullName evidence="2">Phosphatidic acid phosphatase type 2/haloperoxidase domain-containing protein</fullName>
    </recommendedName>
</protein>
<feature type="transmembrane region" description="Helical" evidence="1">
    <location>
        <begin position="6"/>
        <end position="28"/>
    </location>
</feature>
<feature type="transmembrane region" description="Helical" evidence="1">
    <location>
        <begin position="124"/>
        <end position="144"/>
    </location>
</feature>
<feature type="transmembrane region" description="Helical" evidence="1">
    <location>
        <begin position="60"/>
        <end position="79"/>
    </location>
</feature>
<feature type="transmembrane region" description="Helical" evidence="1">
    <location>
        <begin position="150"/>
        <end position="172"/>
    </location>
</feature>
<dbReference type="InterPro" id="IPR000326">
    <property type="entry name" value="PAP2/HPO"/>
</dbReference>
<reference evidence="3 4" key="1">
    <citation type="submission" date="2021-11" db="EMBL/GenBank/DDBJ databases">
        <authorList>
            <person name="Depoorter E."/>
        </authorList>
    </citation>
    <scope>NUCLEOTIDE SEQUENCE [LARGE SCALE GENOMIC DNA]</scope>
    <source>
        <strain evidence="3 4">LMG 24286</strain>
    </source>
</reference>
<sequence length="206" mass="23095">MHHFQLFYTLGSLAFLLFAIIALILLFGHHRLLPFDMRITNFMRRGTGRSTRFFQAVDRIGSIQNLIIFVTVLVIILYTTNNHQLAWWLAINVSVIAVIINPVFKLLFHRHRPDVPRLANSFGYSFPSGHSSGSMIIFGTLIMMQPLLGFSLATSILGTGICIVLIGIIGVSRVYLGVHYASDVLAGFLLGLGCLLFSYPLLMNYY</sequence>
<comment type="caution">
    <text evidence="3">The sequence shown here is derived from an EMBL/GenBank/DDBJ whole genome shotgun (WGS) entry which is preliminary data.</text>
</comment>
<dbReference type="InterPro" id="IPR036938">
    <property type="entry name" value="PAP2/HPO_sf"/>
</dbReference>
<dbReference type="SUPFAM" id="SSF48317">
    <property type="entry name" value="Acid phosphatase/Vanadium-dependent haloperoxidase"/>
    <property type="match status" value="1"/>
</dbReference>
<evidence type="ECO:0000313" key="4">
    <source>
        <dbReference type="Proteomes" id="UP000789719"/>
    </source>
</evidence>
<dbReference type="Pfam" id="PF01569">
    <property type="entry name" value="PAP2"/>
    <property type="match status" value="1"/>
</dbReference>
<gene>
    <name evidence="3" type="ORF">WGH24286_01253</name>
</gene>
<keyword evidence="1" id="KW-0472">Membrane</keyword>
<feature type="domain" description="Phosphatidic acid phosphatase type 2/haloperoxidase" evidence="2">
    <location>
        <begin position="86"/>
        <end position="199"/>
    </location>
</feature>
<dbReference type="PANTHER" id="PTHR14969">
    <property type="entry name" value="SPHINGOSINE-1-PHOSPHATE PHOSPHOHYDROLASE"/>
    <property type="match status" value="1"/>
</dbReference>
<dbReference type="Proteomes" id="UP000789719">
    <property type="component" value="Unassembled WGS sequence"/>
</dbReference>
<evidence type="ECO:0000259" key="2">
    <source>
        <dbReference type="SMART" id="SM00014"/>
    </source>
</evidence>
<evidence type="ECO:0000313" key="3">
    <source>
        <dbReference type="EMBL" id="CAH0418811.1"/>
    </source>
</evidence>
<accession>A0ABN8BQD6</accession>
<feature type="transmembrane region" description="Helical" evidence="1">
    <location>
        <begin position="85"/>
        <end position="104"/>
    </location>
</feature>
<dbReference type="RefSeq" id="WP_284706062.1">
    <property type="nucleotide sequence ID" value="NZ_CAKKNT010000016.1"/>
</dbReference>
<dbReference type="Gene3D" id="1.20.144.10">
    <property type="entry name" value="Phosphatidic acid phosphatase type 2/haloperoxidase"/>
    <property type="match status" value="2"/>
</dbReference>
<keyword evidence="1" id="KW-0812">Transmembrane</keyword>
<organism evidence="3 4">
    <name type="scientific">Periweissella ghanensis</name>
    <dbReference type="NCBI Taxonomy" id="467997"/>
    <lineage>
        <taxon>Bacteria</taxon>
        <taxon>Bacillati</taxon>
        <taxon>Bacillota</taxon>
        <taxon>Bacilli</taxon>
        <taxon>Lactobacillales</taxon>
        <taxon>Lactobacillaceae</taxon>
        <taxon>Periweissella</taxon>
    </lineage>
</organism>
<evidence type="ECO:0000256" key="1">
    <source>
        <dbReference type="SAM" id="Phobius"/>
    </source>
</evidence>
<dbReference type="EMBL" id="CAKKNT010000016">
    <property type="protein sequence ID" value="CAH0418811.1"/>
    <property type="molecule type" value="Genomic_DNA"/>
</dbReference>
<name>A0ABN8BQD6_9LACO</name>
<dbReference type="CDD" id="cd03392">
    <property type="entry name" value="PAP2_like_2"/>
    <property type="match status" value="1"/>
</dbReference>
<dbReference type="PANTHER" id="PTHR14969:SF13">
    <property type="entry name" value="AT30094P"/>
    <property type="match status" value="1"/>
</dbReference>